<keyword evidence="4" id="KW-1185">Reference proteome</keyword>
<protein>
    <recommendedName>
        <fullName evidence="2">DUF222 domain-containing protein</fullName>
    </recommendedName>
</protein>
<sequence>MADADMHNTMADKLPDSPLELARVVDAAVEKLAALRLSLTADAEVLDAVEVLEGAWRRADGANAALLVEVSDRELFRTVGHTSVKRFYAQHHRLGNGEAKRRVTVAEAIGVFTSMTGDKLPSKREPIAVAVARGEISGNHVHEVEEIVTKIPRSASPDEVATAVEIMATAARELAPTDLRPVGQRLLAHLDPDGTLTDDTDRQRQRGLIIARQDAQLMSKVSGWLPPATRAKLEVLLHNWAAPGMNNPDDAGEPRRVGLGTLRA</sequence>
<dbReference type="EMBL" id="BAEE01000067">
    <property type="protein sequence ID" value="GAB11313.1"/>
    <property type="molecule type" value="Genomic_DNA"/>
</dbReference>
<dbReference type="InterPro" id="IPR003870">
    <property type="entry name" value="DUF222"/>
</dbReference>
<evidence type="ECO:0000259" key="2">
    <source>
        <dbReference type="Pfam" id="PF02720"/>
    </source>
</evidence>
<dbReference type="STRING" id="1073574.GOARA_067_00550"/>
<dbReference type="AlphaFoldDB" id="G7H5Z1"/>
<dbReference type="Proteomes" id="UP000035088">
    <property type="component" value="Unassembled WGS sequence"/>
</dbReference>
<proteinExistence type="predicted"/>
<evidence type="ECO:0000313" key="4">
    <source>
        <dbReference type="Proteomes" id="UP000035088"/>
    </source>
</evidence>
<organism evidence="3 4">
    <name type="scientific">Gordonia araii NBRC 100433</name>
    <dbReference type="NCBI Taxonomy" id="1073574"/>
    <lineage>
        <taxon>Bacteria</taxon>
        <taxon>Bacillati</taxon>
        <taxon>Actinomycetota</taxon>
        <taxon>Actinomycetes</taxon>
        <taxon>Mycobacteriales</taxon>
        <taxon>Gordoniaceae</taxon>
        <taxon>Gordonia</taxon>
    </lineage>
</organism>
<evidence type="ECO:0000256" key="1">
    <source>
        <dbReference type="SAM" id="MobiDB-lite"/>
    </source>
</evidence>
<comment type="caution">
    <text evidence="3">The sequence shown here is derived from an EMBL/GenBank/DDBJ whole genome shotgun (WGS) entry which is preliminary data.</text>
</comment>
<reference evidence="3 4" key="1">
    <citation type="submission" date="2011-11" db="EMBL/GenBank/DDBJ databases">
        <title>Whole genome shotgun sequence of Gordonia araii NBRC 100433.</title>
        <authorList>
            <person name="Yoshida Y."/>
            <person name="Hosoyama A."/>
            <person name="Tsuchikane K."/>
            <person name="Katsumata H."/>
            <person name="Yamazaki S."/>
            <person name="Fujita N."/>
        </authorList>
    </citation>
    <scope>NUCLEOTIDE SEQUENCE [LARGE SCALE GENOMIC DNA]</scope>
    <source>
        <strain evidence="3 4">NBRC 100433</strain>
    </source>
</reference>
<feature type="domain" description="DUF222" evidence="2">
    <location>
        <begin position="47"/>
        <end position="253"/>
    </location>
</feature>
<feature type="region of interest" description="Disordered" evidence="1">
    <location>
        <begin position="244"/>
        <end position="264"/>
    </location>
</feature>
<dbReference type="Pfam" id="PF02720">
    <property type="entry name" value="DUF222"/>
    <property type="match status" value="1"/>
</dbReference>
<accession>G7H5Z1</accession>
<name>G7H5Z1_9ACTN</name>
<gene>
    <name evidence="3" type="ORF">GOARA_067_00550</name>
</gene>
<evidence type="ECO:0000313" key="3">
    <source>
        <dbReference type="EMBL" id="GAB11313.1"/>
    </source>
</evidence>